<dbReference type="InterPro" id="IPR039131">
    <property type="entry name" value="NDUFAF1"/>
</dbReference>
<keyword evidence="4" id="KW-1185">Reference proteome</keyword>
<evidence type="ECO:0000256" key="1">
    <source>
        <dbReference type="ARBA" id="ARBA00007884"/>
    </source>
</evidence>
<dbReference type="InterPro" id="IPR013857">
    <property type="entry name" value="NADH-UbQ_OxRdtase-assoc_prot30"/>
</dbReference>
<gene>
    <name evidence="3" type="ORF">VB738_04610</name>
</gene>
<dbReference type="PANTHER" id="PTHR13194">
    <property type="entry name" value="COMPLEX I INTERMEDIATE-ASSOCIATED PROTEIN 30"/>
    <property type="match status" value="1"/>
</dbReference>
<evidence type="ECO:0000313" key="3">
    <source>
        <dbReference type="EMBL" id="MEA5390541.1"/>
    </source>
</evidence>
<feature type="domain" description="NADH:ubiquinone oxidoreductase intermediate-associated protein 30" evidence="2">
    <location>
        <begin position="8"/>
        <end position="177"/>
    </location>
</feature>
<dbReference type="SUPFAM" id="SSF49785">
    <property type="entry name" value="Galactose-binding domain-like"/>
    <property type="match status" value="1"/>
</dbReference>
<accession>A0ABU5RRY3</accession>
<evidence type="ECO:0000313" key="4">
    <source>
        <dbReference type="Proteomes" id="UP001304461"/>
    </source>
</evidence>
<reference evidence="3 4" key="1">
    <citation type="submission" date="2023-12" db="EMBL/GenBank/DDBJ databases">
        <title>Baltic Sea Cyanobacteria.</title>
        <authorList>
            <person name="Delbaje E."/>
            <person name="Fewer D.P."/>
            <person name="Shishido T.K."/>
        </authorList>
    </citation>
    <scope>NUCLEOTIDE SEQUENCE [LARGE SCALE GENOMIC DNA]</scope>
    <source>
        <strain evidence="3 4">UHCC 0139</strain>
    </source>
</reference>
<organism evidence="3 4">
    <name type="scientific">Cyanobium gracile UHCC 0139</name>
    <dbReference type="NCBI Taxonomy" id="3110308"/>
    <lineage>
        <taxon>Bacteria</taxon>
        <taxon>Bacillati</taxon>
        <taxon>Cyanobacteriota</taxon>
        <taxon>Cyanophyceae</taxon>
        <taxon>Synechococcales</taxon>
        <taxon>Prochlorococcaceae</taxon>
        <taxon>Cyanobium</taxon>
    </lineage>
</organism>
<name>A0ABU5RRY3_9CYAN</name>
<dbReference type="PANTHER" id="PTHR13194:SF19">
    <property type="entry name" value="NAD(P)-BINDING ROSSMANN-FOLD SUPERFAMILY PROTEIN"/>
    <property type="match status" value="1"/>
</dbReference>
<dbReference type="Pfam" id="PF08547">
    <property type="entry name" value="CIA30"/>
    <property type="match status" value="1"/>
</dbReference>
<dbReference type="InterPro" id="IPR008979">
    <property type="entry name" value="Galactose-bd-like_sf"/>
</dbReference>
<sequence>MQVIRGDGFSGWHALNDTVMGGRSSGLCTVSSRGMRLEAEVVESGGGFVSCRSPVFSPPLDLSAQAAFELELQGDGRHYKLAVACADGVAGLTEMIPGGVRWVANFATDPAGPCRVRIPFTQLRASIRAKPIEALPLGLPLRFDPSRITRLQILHSKFGDDGSANPGFRAGPLTLEVMAIDAVA</sequence>
<comment type="caution">
    <text evidence="3">The sequence shown here is derived from an EMBL/GenBank/DDBJ whole genome shotgun (WGS) entry which is preliminary data.</text>
</comment>
<dbReference type="Proteomes" id="UP001304461">
    <property type="component" value="Unassembled WGS sequence"/>
</dbReference>
<proteinExistence type="inferred from homology"/>
<dbReference type="EMBL" id="JAYGHX010000002">
    <property type="protein sequence ID" value="MEA5390541.1"/>
    <property type="molecule type" value="Genomic_DNA"/>
</dbReference>
<dbReference type="RefSeq" id="WP_323304634.1">
    <property type="nucleotide sequence ID" value="NZ_JAYGHX010000002.1"/>
</dbReference>
<protein>
    <submittedName>
        <fullName evidence="3">CIA30 family protein</fullName>
    </submittedName>
</protein>
<evidence type="ECO:0000259" key="2">
    <source>
        <dbReference type="Pfam" id="PF08547"/>
    </source>
</evidence>
<comment type="similarity">
    <text evidence="1">Belongs to the CIA30 family.</text>
</comment>